<evidence type="ECO:0000313" key="2">
    <source>
        <dbReference type="Proteomes" id="UP000541347"/>
    </source>
</evidence>
<accession>A0ABW9ZDT1</accession>
<sequence>MSGREWEGDSALVWQGPIWRLGGPKGASVPGWPEDVDLAAGAANANRMPAAVLLHLDDPSIRFSLAMALADMGRLRAEVPVIALTRAGWDLPDPLPRTHALIDAAVPSDSLFRMICALQRAILRTEEARLRRMIFGRVPRFGAAPHHSGGSGLLVIGLGKRFLELFDARARNVTLVGALTTDMAETYLGQRAFDAVILDTPAPEAADMIERIGRDARFARVPVLAYPDRDSDIDLLFRAGATDVLGGDLSKRQLSARLASAIRMGRRRRLADRVLAESRVWLLQEAGRGGLPIEQYDRYLAACRALCMPRGLNVSELHLKPRVDSPLLDTASLAGDMTGAILSVADATSREEDLVCAVRGLGPVAVLKGDQGGPLLQRRIAAILGQTQL</sequence>
<comment type="caution">
    <text evidence="1">The sequence shown here is derived from an EMBL/GenBank/DDBJ whole genome shotgun (WGS) entry which is preliminary data.</text>
</comment>
<dbReference type="RefSeq" id="WP_161672937.1">
    <property type="nucleotide sequence ID" value="NZ_JAABLP010000001.1"/>
</dbReference>
<protein>
    <submittedName>
        <fullName evidence="1">Uncharacterized protein</fullName>
    </submittedName>
</protein>
<reference evidence="1 2" key="1">
    <citation type="submission" date="2020-01" db="EMBL/GenBank/DDBJ databases">
        <authorList>
            <person name="Peng S.Y."/>
            <person name="Li J."/>
            <person name="Wang M."/>
            <person name="Wang L."/>
            <person name="Wang C.Q."/>
            <person name="Wang J.R."/>
        </authorList>
    </citation>
    <scope>NUCLEOTIDE SEQUENCE [LARGE SCALE GENOMIC DNA]</scope>
    <source>
        <strain evidence="1 2">XCT-34</strain>
    </source>
</reference>
<dbReference type="EMBL" id="JAABLP010000001">
    <property type="protein sequence ID" value="NBN62188.1"/>
    <property type="molecule type" value="Genomic_DNA"/>
</dbReference>
<dbReference type="Proteomes" id="UP000541347">
    <property type="component" value="Unassembled WGS sequence"/>
</dbReference>
<keyword evidence="2" id="KW-1185">Reference proteome</keyword>
<name>A0ABW9ZDT1_9HYPH</name>
<organism evidence="1 2">
    <name type="scientific">Pannonibacter tanglangensis</name>
    <dbReference type="NCBI Taxonomy" id="2750084"/>
    <lineage>
        <taxon>Bacteria</taxon>
        <taxon>Pseudomonadati</taxon>
        <taxon>Pseudomonadota</taxon>
        <taxon>Alphaproteobacteria</taxon>
        <taxon>Hyphomicrobiales</taxon>
        <taxon>Stappiaceae</taxon>
        <taxon>Pannonibacter</taxon>
    </lineage>
</organism>
<dbReference type="SUPFAM" id="SSF52172">
    <property type="entry name" value="CheY-like"/>
    <property type="match status" value="1"/>
</dbReference>
<dbReference type="InterPro" id="IPR011006">
    <property type="entry name" value="CheY-like_superfamily"/>
</dbReference>
<evidence type="ECO:0000313" key="1">
    <source>
        <dbReference type="EMBL" id="NBN62188.1"/>
    </source>
</evidence>
<gene>
    <name evidence="1" type="ORF">GWI71_00680</name>
</gene>
<proteinExistence type="predicted"/>